<dbReference type="InterPro" id="IPR000835">
    <property type="entry name" value="HTH_MarR-typ"/>
</dbReference>
<dbReference type="SMART" id="SM00347">
    <property type="entry name" value="HTH_MARR"/>
    <property type="match status" value="1"/>
</dbReference>
<proteinExistence type="predicted"/>
<dbReference type="PANTHER" id="PTHR33164:SF57">
    <property type="entry name" value="MARR-FAMILY TRANSCRIPTIONAL REGULATOR"/>
    <property type="match status" value="1"/>
</dbReference>
<dbReference type="InterPro" id="IPR023187">
    <property type="entry name" value="Tscrpt_reg_MarR-type_CS"/>
</dbReference>
<organism evidence="5 6">
    <name type="scientific">Microbacterium resistens</name>
    <dbReference type="NCBI Taxonomy" id="156977"/>
    <lineage>
        <taxon>Bacteria</taxon>
        <taxon>Bacillati</taxon>
        <taxon>Actinomycetota</taxon>
        <taxon>Actinomycetes</taxon>
        <taxon>Micrococcales</taxon>
        <taxon>Microbacteriaceae</taxon>
        <taxon>Microbacterium</taxon>
    </lineage>
</organism>
<dbReference type="InterPro" id="IPR036388">
    <property type="entry name" value="WH-like_DNA-bd_sf"/>
</dbReference>
<dbReference type="Proteomes" id="UP001259347">
    <property type="component" value="Unassembled WGS sequence"/>
</dbReference>
<dbReference type="GO" id="GO:0003677">
    <property type="term" value="F:DNA binding"/>
    <property type="evidence" value="ECO:0007669"/>
    <property type="project" value="UniProtKB-KW"/>
</dbReference>
<evidence type="ECO:0000256" key="3">
    <source>
        <dbReference type="ARBA" id="ARBA00023163"/>
    </source>
</evidence>
<evidence type="ECO:0000256" key="2">
    <source>
        <dbReference type="ARBA" id="ARBA00023125"/>
    </source>
</evidence>
<keyword evidence="2 5" id="KW-0238">DNA-binding</keyword>
<dbReference type="Gene3D" id="1.10.10.10">
    <property type="entry name" value="Winged helix-like DNA-binding domain superfamily/Winged helix DNA-binding domain"/>
    <property type="match status" value="1"/>
</dbReference>
<comment type="caution">
    <text evidence="5">The sequence shown here is derived from an EMBL/GenBank/DDBJ whole genome shotgun (WGS) entry which is preliminary data.</text>
</comment>
<dbReference type="InterPro" id="IPR039422">
    <property type="entry name" value="MarR/SlyA-like"/>
</dbReference>
<dbReference type="PRINTS" id="PR00598">
    <property type="entry name" value="HTHMARR"/>
</dbReference>
<dbReference type="PROSITE" id="PS50995">
    <property type="entry name" value="HTH_MARR_2"/>
    <property type="match status" value="1"/>
</dbReference>
<dbReference type="Pfam" id="PF01047">
    <property type="entry name" value="MarR"/>
    <property type="match status" value="1"/>
</dbReference>
<evidence type="ECO:0000256" key="1">
    <source>
        <dbReference type="ARBA" id="ARBA00023015"/>
    </source>
</evidence>
<gene>
    <name evidence="5" type="ORF">J2Y69_001907</name>
</gene>
<reference evidence="5 6" key="1">
    <citation type="submission" date="2023-07" db="EMBL/GenBank/DDBJ databases">
        <title>Sorghum-associated microbial communities from plants grown in Nebraska, USA.</title>
        <authorList>
            <person name="Schachtman D."/>
        </authorList>
    </citation>
    <scope>NUCLEOTIDE SEQUENCE [LARGE SCALE GENOMIC DNA]</scope>
    <source>
        <strain evidence="5 6">2980</strain>
    </source>
</reference>
<feature type="domain" description="HTH marR-type" evidence="4">
    <location>
        <begin position="16"/>
        <end position="146"/>
    </location>
</feature>
<accession>A0ABU1SCK5</accession>
<evidence type="ECO:0000313" key="6">
    <source>
        <dbReference type="Proteomes" id="UP001259347"/>
    </source>
</evidence>
<name>A0ABU1SCK5_9MICO</name>
<keyword evidence="6" id="KW-1185">Reference proteome</keyword>
<dbReference type="PROSITE" id="PS01117">
    <property type="entry name" value="HTH_MARR_1"/>
    <property type="match status" value="1"/>
</dbReference>
<sequence length="154" mass="17243">MAEIPDERTTALHALEAEFGELFSRVRRLYVSSAERVAPGLSPGAFKLFSLIARRGQATASELAERMMSDKSLVSRLVRELEEHGLIRRTPDPQDGRSSLLSATESGLERLTEARQHDDERLIRALDAWDIREIQDLTRLLHALSQGAAPERSP</sequence>
<keyword evidence="3" id="KW-0804">Transcription</keyword>
<evidence type="ECO:0000259" key="4">
    <source>
        <dbReference type="PROSITE" id="PS50995"/>
    </source>
</evidence>
<dbReference type="SUPFAM" id="SSF46785">
    <property type="entry name" value="Winged helix' DNA-binding domain"/>
    <property type="match status" value="1"/>
</dbReference>
<dbReference type="InterPro" id="IPR036390">
    <property type="entry name" value="WH_DNA-bd_sf"/>
</dbReference>
<protein>
    <submittedName>
        <fullName evidence="5">DNA-binding MarR family transcriptional regulator</fullName>
    </submittedName>
</protein>
<keyword evidence="1" id="KW-0805">Transcription regulation</keyword>
<dbReference type="RefSeq" id="WP_310019973.1">
    <property type="nucleotide sequence ID" value="NZ_JAVDUM010000007.1"/>
</dbReference>
<dbReference type="EMBL" id="JAVDUM010000007">
    <property type="protein sequence ID" value="MDR6867306.1"/>
    <property type="molecule type" value="Genomic_DNA"/>
</dbReference>
<evidence type="ECO:0000313" key="5">
    <source>
        <dbReference type="EMBL" id="MDR6867306.1"/>
    </source>
</evidence>
<dbReference type="PANTHER" id="PTHR33164">
    <property type="entry name" value="TRANSCRIPTIONAL REGULATOR, MARR FAMILY"/>
    <property type="match status" value="1"/>
</dbReference>